<feature type="region of interest" description="Disordered" evidence="1">
    <location>
        <begin position="53"/>
        <end position="76"/>
    </location>
</feature>
<dbReference type="Proteomes" id="UP001498398">
    <property type="component" value="Unassembled WGS sequence"/>
</dbReference>
<sequence>MSPARAHPVGLALSGLGARSYREKTGVLYNADDMNDVVQACAAVKQVSGYPKQEGHGKAMLGSPWSRKSARLSRIL</sequence>
<protein>
    <submittedName>
        <fullName evidence="2">Uncharacterized protein</fullName>
    </submittedName>
</protein>
<name>A0ABR1J3T4_9AGAR</name>
<accession>A0ABR1J3T4</accession>
<comment type="caution">
    <text evidence="2">The sequence shown here is derived from an EMBL/GenBank/DDBJ whole genome shotgun (WGS) entry which is preliminary data.</text>
</comment>
<evidence type="ECO:0000313" key="3">
    <source>
        <dbReference type="Proteomes" id="UP001498398"/>
    </source>
</evidence>
<keyword evidence="3" id="KW-1185">Reference proteome</keyword>
<dbReference type="EMBL" id="JBANRG010000041">
    <property type="protein sequence ID" value="KAK7447409.1"/>
    <property type="molecule type" value="Genomic_DNA"/>
</dbReference>
<gene>
    <name evidence="2" type="ORF">VKT23_014118</name>
</gene>
<reference evidence="2 3" key="1">
    <citation type="submission" date="2024-01" db="EMBL/GenBank/DDBJ databases">
        <title>A draft genome for the cacao thread blight pathogen Marasmiellus scandens.</title>
        <authorList>
            <person name="Baruah I.K."/>
            <person name="Leung J."/>
            <person name="Bukari Y."/>
            <person name="Amoako-Attah I."/>
            <person name="Meinhardt L.W."/>
            <person name="Bailey B.A."/>
            <person name="Cohen S.P."/>
        </authorList>
    </citation>
    <scope>NUCLEOTIDE SEQUENCE [LARGE SCALE GENOMIC DNA]</scope>
    <source>
        <strain evidence="2 3">GH-19</strain>
    </source>
</reference>
<evidence type="ECO:0000313" key="2">
    <source>
        <dbReference type="EMBL" id="KAK7447409.1"/>
    </source>
</evidence>
<proteinExistence type="predicted"/>
<organism evidence="2 3">
    <name type="scientific">Marasmiellus scandens</name>
    <dbReference type="NCBI Taxonomy" id="2682957"/>
    <lineage>
        <taxon>Eukaryota</taxon>
        <taxon>Fungi</taxon>
        <taxon>Dikarya</taxon>
        <taxon>Basidiomycota</taxon>
        <taxon>Agaricomycotina</taxon>
        <taxon>Agaricomycetes</taxon>
        <taxon>Agaricomycetidae</taxon>
        <taxon>Agaricales</taxon>
        <taxon>Marasmiineae</taxon>
        <taxon>Omphalotaceae</taxon>
        <taxon>Marasmiellus</taxon>
    </lineage>
</organism>
<evidence type="ECO:0000256" key="1">
    <source>
        <dbReference type="SAM" id="MobiDB-lite"/>
    </source>
</evidence>